<evidence type="ECO:0000256" key="1">
    <source>
        <dbReference type="SAM" id="MobiDB-lite"/>
    </source>
</evidence>
<evidence type="ECO:0000313" key="2">
    <source>
        <dbReference type="EMBL" id="KAL0064499.1"/>
    </source>
</evidence>
<accession>A0ABR2ZTU7</accession>
<evidence type="ECO:0000313" key="3">
    <source>
        <dbReference type="Proteomes" id="UP001437256"/>
    </source>
</evidence>
<keyword evidence="3" id="KW-1185">Reference proteome</keyword>
<proteinExistence type="predicted"/>
<comment type="caution">
    <text evidence="2">The sequence shown here is derived from an EMBL/GenBank/DDBJ whole genome shotgun (WGS) entry which is preliminary data.</text>
</comment>
<protein>
    <submittedName>
        <fullName evidence="2">Uncharacterized protein</fullName>
    </submittedName>
</protein>
<dbReference type="Proteomes" id="UP001437256">
    <property type="component" value="Unassembled WGS sequence"/>
</dbReference>
<reference evidence="2 3" key="1">
    <citation type="submission" date="2024-05" db="EMBL/GenBank/DDBJ databases">
        <title>A draft genome resource for the thread blight pathogen Marasmius tenuissimus strain MS-2.</title>
        <authorList>
            <person name="Yulfo-Soto G.E."/>
            <person name="Baruah I.K."/>
            <person name="Amoako-Attah I."/>
            <person name="Bukari Y."/>
            <person name="Meinhardt L.W."/>
            <person name="Bailey B.A."/>
            <person name="Cohen S.P."/>
        </authorList>
    </citation>
    <scope>NUCLEOTIDE SEQUENCE [LARGE SCALE GENOMIC DNA]</scope>
    <source>
        <strain evidence="2 3">MS-2</strain>
    </source>
</reference>
<feature type="compositionally biased region" description="Basic residues" evidence="1">
    <location>
        <begin position="330"/>
        <end position="349"/>
    </location>
</feature>
<organism evidence="2 3">
    <name type="scientific">Marasmius tenuissimus</name>
    <dbReference type="NCBI Taxonomy" id="585030"/>
    <lineage>
        <taxon>Eukaryota</taxon>
        <taxon>Fungi</taxon>
        <taxon>Dikarya</taxon>
        <taxon>Basidiomycota</taxon>
        <taxon>Agaricomycotina</taxon>
        <taxon>Agaricomycetes</taxon>
        <taxon>Agaricomycetidae</taxon>
        <taxon>Agaricales</taxon>
        <taxon>Marasmiineae</taxon>
        <taxon>Marasmiaceae</taxon>
        <taxon>Marasmius</taxon>
    </lineage>
</organism>
<gene>
    <name evidence="2" type="ORF">AAF712_008557</name>
</gene>
<dbReference type="EMBL" id="JBBXMP010000061">
    <property type="protein sequence ID" value="KAL0064499.1"/>
    <property type="molecule type" value="Genomic_DNA"/>
</dbReference>
<sequence>MTDTLFSILHTFLHQNHATNQLDHHHRITLARIICVWRDLLVDGDYFEHEDEGRQAPAADLPDLCTMSGIINLLSLYNFVQLGSLLWTERYRGEKLDRQLGQAYATACAAGDEILGWLKDRITITIVKAHGPSSPEDVRPEGYPDINPKHQLLAMRDSYLTQQIAALSNAMKDLPPNSCDSWITQESLVQFATTQYSKTLPTVHQRLAKFFEVSDLNHEALVLPDDSYPLAPQDISTYAWEYQLLGDDFQYAIATENSLFLGNTHDPLVLSRLSFKSLKTGGDTGWAKLDQLAAELNTVDVRDTGDGEEGPGENDNIQSPENNSPTPHPKATKNSRTVRKKKAKSARRK</sequence>
<name>A0ABR2ZTU7_9AGAR</name>
<feature type="region of interest" description="Disordered" evidence="1">
    <location>
        <begin position="301"/>
        <end position="349"/>
    </location>
</feature>